<reference evidence="7 8" key="1">
    <citation type="submission" date="2019-01" db="EMBL/GenBank/DDBJ databases">
        <authorList>
            <person name="Chen W.-M."/>
        </authorList>
    </citation>
    <scope>NUCLEOTIDE SEQUENCE [LARGE SCALE GENOMIC DNA]</scope>
    <source>
        <strain evidence="7 8">YBJ-36</strain>
    </source>
</reference>
<evidence type="ECO:0000313" key="8">
    <source>
        <dbReference type="Proteomes" id="UP000282759"/>
    </source>
</evidence>
<dbReference type="PANTHER" id="PTHR42852">
    <property type="entry name" value="THIOL:DISULFIDE INTERCHANGE PROTEIN DSBE"/>
    <property type="match status" value="1"/>
</dbReference>
<keyword evidence="5" id="KW-0732">Signal</keyword>
<organism evidence="7 8">
    <name type="scientific">Mucilaginibacter limnophilus</name>
    <dbReference type="NCBI Taxonomy" id="1932778"/>
    <lineage>
        <taxon>Bacteria</taxon>
        <taxon>Pseudomonadati</taxon>
        <taxon>Bacteroidota</taxon>
        <taxon>Sphingobacteriia</taxon>
        <taxon>Sphingobacteriales</taxon>
        <taxon>Sphingobacteriaceae</taxon>
        <taxon>Mucilaginibacter</taxon>
    </lineage>
</organism>
<dbReference type="CDD" id="cd02966">
    <property type="entry name" value="TlpA_like_family"/>
    <property type="match status" value="1"/>
</dbReference>
<evidence type="ECO:0000313" key="7">
    <source>
        <dbReference type="EMBL" id="RVU00920.1"/>
    </source>
</evidence>
<sequence length="481" mass="55014">MKTTLITLLSVLFAGTATAQKNALQPLIIQGKITNTTEKQLKIFFEDDNGKMTIDTIKLNNSGEFYLKTFNIKKPQRTSLQQNQLQINSIYVAPGYSLTITGDGTDYLTLLKTRHITGKGAAANQYRQKIDSILVARNDRTPWYELKLDSLLLYTRKSKALEDSVYQVVFSKPDTQDKYWNTFKRMISLDIQSKNFYMLLQHLEMNKYTYEQMAKVVSENTPAAFAKSVSNDEYLISEDYRSWVMPIYFAYSKKLDGLKDSNMVKQPDYFMNKTQALYSGKVKDLYLFNSIVGMIGRSHTIEELNNTRKDMMPRYIAMHNAAQKDQIDKHILEKEQQLMQMQIGKPAPAFSLPASNGKTYSLADFKGKVVYIDLWASWCAPCRAEIPNYRALYNKYKNDDRIAFMSLAVYDGEREWQKALKTDKPEWLQLYDAGGRMAQAYVASPIPKYIVIDKNGNIVSNNAPGPGGADIEKLLTTEMSK</sequence>
<evidence type="ECO:0000256" key="3">
    <source>
        <dbReference type="ARBA" id="ARBA00023157"/>
    </source>
</evidence>
<dbReference type="GO" id="GO:0017004">
    <property type="term" value="P:cytochrome complex assembly"/>
    <property type="evidence" value="ECO:0007669"/>
    <property type="project" value="UniProtKB-KW"/>
</dbReference>
<dbReference type="RefSeq" id="WP_127704637.1">
    <property type="nucleotide sequence ID" value="NZ_SACK01000003.1"/>
</dbReference>
<feature type="domain" description="Thioredoxin" evidence="6">
    <location>
        <begin position="341"/>
        <end position="481"/>
    </location>
</feature>
<proteinExistence type="predicted"/>
<dbReference type="InterPro" id="IPR050553">
    <property type="entry name" value="Thioredoxin_ResA/DsbE_sf"/>
</dbReference>
<dbReference type="GO" id="GO:0030313">
    <property type="term" value="C:cell envelope"/>
    <property type="evidence" value="ECO:0007669"/>
    <property type="project" value="UniProtKB-SubCell"/>
</dbReference>
<gene>
    <name evidence="7" type="ORF">EOD41_09810</name>
</gene>
<dbReference type="AlphaFoldDB" id="A0A3S3TH58"/>
<dbReference type="GO" id="GO:0016491">
    <property type="term" value="F:oxidoreductase activity"/>
    <property type="evidence" value="ECO:0007669"/>
    <property type="project" value="InterPro"/>
</dbReference>
<evidence type="ECO:0000256" key="1">
    <source>
        <dbReference type="ARBA" id="ARBA00004196"/>
    </source>
</evidence>
<evidence type="ECO:0000256" key="2">
    <source>
        <dbReference type="ARBA" id="ARBA00022748"/>
    </source>
</evidence>
<dbReference type="InterPro" id="IPR036249">
    <property type="entry name" value="Thioredoxin-like_sf"/>
</dbReference>
<dbReference type="PANTHER" id="PTHR42852:SF6">
    <property type="entry name" value="THIOL:DISULFIDE INTERCHANGE PROTEIN DSBE"/>
    <property type="match status" value="1"/>
</dbReference>
<dbReference type="InterPro" id="IPR013766">
    <property type="entry name" value="Thioredoxin_domain"/>
</dbReference>
<comment type="subcellular location">
    <subcellularLocation>
        <location evidence="1">Cell envelope</location>
    </subcellularLocation>
</comment>
<dbReference type="Pfam" id="PF08534">
    <property type="entry name" value="Redoxin"/>
    <property type="match status" value="1"/>
</dbReference>
<dbReference type="InterPro" id="IPR013740">
    <property type="entry name" value="Redoxin"/>
</dbReference>
<protein>
    <submittedName>
        <fullName evidence="7">AhpC/TSA family protein</fullName>
    </submittedName>
</protein>
<dbReference type="OrthoDB" id="1095575at2"/>
<name>A0A3S3TH58_9SPHI</name>
<feature type="signal peptide" evidence="5">
    <location>
        <begin position="1"/>
        <end position="19"/>
    </location>
</feature>
<feature type="chain" id="PRO_5018763350" evidence="5">
    <location>
        <begin position="20"/>
        <end position="481"/>
    </location>
</feature>
<dbReference type="PROSITE" id="PS51352">
    <property type="entry name" value="THIOREDOXIN_2"/>
    <property type="match status" value="1"/>
</dbReference>
<dbReference type="EMBL" id="SACK01000003">
    <property type="protein sequence ID" value="RVU00920.1"/>
    <property type="molecule type" value="Genomic_DNA"/>
</dbReference>
<dbReference type="SUPFAM" id="SSF52833">
    <property type="entry name" value="Thioredoxin-like"/>
    <property type="match status" value="1"/>
</dbReference>
<dbReference type="Proteomes" id="UP000282759">
    <property type="component" value="Unassembled WGS sequence"/>
</dbReference>
<keyword evidence="4" id="KW-0676">Redox-active center</keyword>
<keyword evidence="2" id="KW-0201">Cytochrome c-type biogenesis</keyword>
<dbReference type="Gene3D" id="3.40.30.10">
    <property type="entry name" value="Glutaredoxin"/>
    <property type="match status" value="1"/>
</dbReference>
<accession>A0A3S3TH58</accession>
<evidence type="ECO:0000256" key="4">
    <source>
        <dbReference type="ARBA" id="ARBA00023284"/>
    </source>
</evidence>
<evidence type="ECO:0000259" key="6">
    <source>
        <dbReference type="PROSITE" id="PS51352"/>
    </source>
</evidence>
<evidence type="ECO:0000256" key="5">
    <source>
        <dbReference type="SAM" id="SignalP"/>
    </source>
</evidence>
<keyword evidence="8" id="KW-1185">Reference proteome</keyword>
<comment type="caution">
    <text evidence="7">The sequence shown here is derived from an EMBL/GenBank/DDBJ whole genome shotgun (WGS) entry which is preliminary data.</text>
</comment>
<keyword evidence="3" id="KW-1015">Disulfide bond</keyword>